<accession>A0A1Q3CCI5</accession>
<protein>
    <submittedName>
        <fullName evidence="1">Uncharacterized protein</fullName>
    </submittedName>
</protein>
<feature type="non-terminal residue" evidence="1">
    <location>
        <position position="1"/>
    </location>
</feature>
<organism evidence="1 2">
    <name type="scientific">Cephalotus follicularis</name>
    <name type="common">Albany pitcher plant</name>
    <dbReference type="NCBI Taxonomy" id="3775"/>
    <lineage>
        <taxon>Eukaryota</taxon>
        <taxon>Viridiplantae</taxon>
        <taxon>Streptophyta</taxon>
        <taxon>Embryophyta</taxon>
        <taxon>Tracheophyta</taxon>
        <taxon>Spermatophyta</taxon>
        <taxon>Magnoliopsida</taxon>
        <taxon>eudicotyledons</taxon>
        <taxon>Gunneridae</taxon>
        <taxon>Pentapetalae</taxon>
        <taxon>rosids</taxon>
        <taxon>fabids</taxon>
        <taxon>Oxalidales</taxon>
        <taxon>Cephalotaceae</taxon>
        <taxon>Cephalotus</taxon>
    </lineage>
</organism>
<sequence>IILDSHDANANTPCYLKDLSVPCRVILLLITHTFLPRTGTHTFISKIDLRLMACIKNGEPVNLPHLIINHMLNTPITLPYSVIVNRILLSSSMDLSGEPFELVSVHSRINSVTLLKGKYVLIDDNWYKPDEAARIHG</sequence>
<dbReference type="InParanoid" id="A0A1Q3CCI5"/>
<dbReference type="EMBL" id="BDDD01001690">
    <property type="protein sequence ID" value="GAV77811.1"/>
    <property type="molecule type" value="Genomic_DNA"/>
</dbReference>
<keyword evidence="2" id="KW-1185">Reference proteome</keyword>
<dbReference type="AlphaFoldDB" id="A0A1Q3CCI5"/>
<reference evidence="2" key="1">
    <citation type="submission" date="2016-04" db="EMBL/GenBank/DDBJ databases">
        <title>Cephalotus genome sequencing.</title>
        <authorList>
            <person name="Fukushima K."/>
            <person name="Hasebe M."/>
            <person name="Fang X."/>
        </authorList>
    </citation>
    <scope>NUCLEOTIDE SEQUENCE [LARGE SCALE GENOMIC DNA]</scope>
    <source>
        <strain evidence="2">cv. St1</strain>
    </source>
</reference>
<gene>
    <name evidence="1" type="ORF">CFOL_v3_21281</name>
</gene>
<evidence type="ECO:0000313" key="2">
    <source>
        <dbReference type="Proteomes" id="UP000187406"/>
    </source>
</evidence>
<comment type="caution">
    <text evidence="1">The sequence shown here is derived from an EMBL/GenBank/DDBJ whole genome shotgun (WGS) entry which is preliminary data.</text>
</comment>
<dbReference type="Proteomes" id="UP000187406">
    <property type="component" value="Unassembled WGS sequence"/>
</dbReference>
<name>A0A1Q3CCI5_CEPFO</name>
<proteinExistence type="predicted"/>
<dbReference type="OrthoDB" id="2011186at2759"/>
<evidence type="ECO:0000313" key="1">
    <source>
        <dbReference type="EMBL" id="GAV77811.1"/>
    </source>
</evidence>